<organism evidence="2 3">
    <name type="scientific">Umezawaea tangerina</name>
    <dbReference type="NCBI Taxonomy" id="84725"/>
    <lineage>
        <taxon>Bacteria</taxon>
        <taxon>Bacillati</taxon>
        <taxon>Actinomycetota</taxon>
        <taxon>Actinomycetes</taxon>
        <taxon>Pseudonocardiales</taxon>
        <taxon>Pseudonocardiaceae</taxon>
        <taxon>Umezawaea</taxon>
    </lineage>
</organism>
<evidence type="ECO:0000259" key="1">
    <source>
        <dbReference type="Pfam" id="PF13358"/>
    </source>
</evidence>
<keyword evidence="2" id="KW-0540">Nuclease</keyword>
<feature type="domain" description="Tc1-like transposase DDE" evidence="1">
    <location>
        <begin position="48"/>
        <end position="108"/>
    </location>
</feature>
<name>A0A2T0TJ48_9PSEU</name>
<keyword evidence="2" id="KW-0255">Endonuclease</keyword>
<dbReference type="AlphaFoldDB" id="A0A2T0TJ48"/>
<reference evidence="2 3" key="1">
    <citation type="submission" date="2018-03" db="EMBL/GenBank/DDBJ databases">
        <title>Genomic Encyclopedia of Archaeal and Bacterial Type Strains, Phase II (KMG-II): from individual species to whole genera.</title>
        <authorList>
            <person name="Goeker M."/>
        </authorList>
    </citation>
    <scope>NUCLEOTIDE SEQUENCE [LARGE SCALE GENOMIC DNA]</scope>
    <source>
        <strain evidence="2 3">DSM 44720</strain>
    </source>
</reference>
<dbReference type="GO" id="GO:0003676">
    <property type="term" value="F:nucleic acid binding"/>
    <property type="evidence" value="ECO:0007669"/>
    <property type="project" value="InterPro"/>
</dbReference>
<dbReference type="InterPro" id="IPR038717">
    <property type="entry name" value="Tc1-like_DDE_dom"/>
</dbReference>
<dbReference type="Pfam" id="PF13358">
    <property type="entry name" value="DDE_3"/>
    <property type="match status" value="1"/>
</dbReference>
<accession>A0A2T0TJ48</accession>
<gene>
    <name evidence="2" type="ORF">CLV43_1011</name>
</gene>
<keyword evidence="2" id="KW-0378">Hydrolase</keyword>
<sequence>MIAVSGKGSGRISIAGLVCVRAGHRSRLIYRTKVHRGRKGERRSFAETDYAALLGAAHHQLGGPIVLTWDNLNTHISAAMRALIAARDWLHVIRLPAYAPDLNPVEHV</sequence>
<dbReference type="GO" id="GO:0004519">
    <property type="term" value="F:endonuclease activity"/>
    <property type="evidence" value="ECO:0007669"/>
    <property type="project" value="UniProtKB-KW"/>
</dbReference>
<dbReference type="InterPro" id="IPR036397">
    <property type="entry name" value="RNaseH_sf"/>
</dbReference>
<evidence type="ECO:0000313" key="2">
    <source>
        <dbReference type="EMBL" id="PRY45742.1"/>
    </source>
</evidence>
<proteinExistence type="predicted"/>
<keyword evidence="3" id="KW-1185">Reference proteome</keyword>
<comment type="caution">
    <text evidence="2">The sequence shown here is derived from an EMBL/GenBank/DDBJ whole genome shotgun (WGS) entry which is preliminary data.</text>
</comment>
<dbReference type="Proteomes" id="UP000239494">
    <property type="component" value="Unassembled WGS sequence"/>
</dbReference>
<dbReference type="EMBL" id="PVTF01000001">
    <property type="protein sequence ID" value="PRY45742.1"/>
    <property type="molecule type" value="Genomic_DNA"/>
</dbReference>
<dbReference type="Gene3D" id="3.30.420.10">
    <property type="entry name" value="Ribonuclease H-like superfamily/Ribonuclease H"/>
    <property type="match status" value="1"/>
</dbReference>
<protein>
    <submittedName>
        <fullName evidence="2">DDE superfamily endonuclease</fullName>
    </submittedName>
</protein>
<evidence type="ECO:0000313" key="3">
    <source>
        <dbReference type="Proteomes" id="UP000239494"/>
    </source>
</evidence>